<dbReference type="GO" id="GO:0005507">
    <property type="term" value="F:copper ion binding"/>
    <property type="evidence" value="ECO:0007669"/>
    <property type="project" value="TreeGrafter"/>
</dbReference>
<dbReference type="STRING" id="34508.A0A4U5NDH5"/>
<protein>
    <recommendedName>
        <fullName evidence="5">Secreted protein</fullName>
    </recommendedName>
</protein>
<proteinExistence type="inferred from homology"/>
<dbReference type="PANTHER" id="PTHR23419:SF8">
    <property type="entry name" value="FI09726P"/>
    <property type="match status" value="1"/>
</dbReference>
<dbReference type="InterPro" id="IPR004323">
    <property type="entry name" value="Ion_tolerance_CutA"/>
</dbReference>
<dbReference type="PANTHER" id="PTHR23419">
    <property type="entry name" value="DIVALENT CATION TOLERANCE CUTA-RELATED"/>
    <property type="match status" value="1"/>
</dbReference>
<feature type="chain" id="PRO_5020948508" description="Secreted protein" evidence="2">
    <location>
        <begin position="30"/>
        <end position="94"/>
    </location>
</feature>
<name>A0A4U5NDH5_STECR</name>
<dbReference type="Proteomes" id="UP000298663">
    <property type="component" value="Unassembled WGS sequence"/>
</dbReference>
<dbReference type="InterPro" id="IPR015867">
    <property type="entry name" value="N-reg_PII/ATP_PRibTrfase_C"/>
</dbReference>
<dbReference type="OrthoDB" id="2017693at2759"/>
<comment type="caution">
    <text evidence="3">The sequence shown here is derived from an EMBL/GenBank/DDBJ whole genome shotgun (WGS) entry which is preliminary data.</text>
</comment>
<evidence type="ECO:0008006" key="5">
    <source>
        <dbReference type="Google" id="ProtNLM"/>
    </source>
</evidence>
<keyword evidence="4" id="KW-1185">Reference proteome</keyword>
<evidence type="ECO:0000256" key="1">
    <source>
        <dbReference type="ARBA" id="ARBA00010169"/>
    </source>
</evidence>
<feature type="signal peptide" evidence="2">
    <location>
        <begin position="1"/>
        <end position="29"/>
    </location>
</feature>
<gene>
    <name evidence="3" type="ORF">L596_014882</name>
</gene>
<reference evidence="3 4" key="2">
    <citation type="journal article" date="2019" name="G3 (Bethesda)">
        <title>Hybrid Assembly of the Genome of the Entomopathogenic Nematode Steinernema carpocapsae Identifies the X-Chromosome.</title>
        <authorList>
            <person name="Serra L."/>
            <person name="Macchietto M."/>
            <person name="Macias-Munoz A."/>
            <person name="McGill C.J."/>
            <person name="Rodriguez I.M."/>
            <person name="Rodriguez B."/>
            <person name="Murad R."/>
            <person name="Mortazavi A."/>
        </authorList>
    </citation>
    <scope>NUCLEOTIDE SEQUENCE [LARGE SCALE GENOMIC DNA]</scope>
    <source>
        <strain evidence="3 4">ALL</strain>
    </source>
</reference>
<organism evidence="3 4">
    <name type="scientific">Steinernema carpocapsae</name>
    <name type="common">Entomopathogenic nematode</name>
    <dbReference type="NCBI Taxonomy" id="34508"/>
    <lineage>
        <taxon>Eukaryota</taxon>
        <taxon>Metazoa</taxon>
        <taxon>Ecdysozoa</taxon>
        <taxon>Nematoda</taxon>
        <taxon>Chromadorea</taxon>
        <taxon>Rhabditida</taxon>
        <taxon>Tylenchina</taxon>
        <taxon>Panagrolaimomorpha</taxon>
        <taxon>Strongyloidoidea</taxon>
        <taxon>Steinernematidae</taxon>
        <taxon>Steinernema</taxon>
    </lineage>
</organism>
<evidence type="ECO:0000313" key="3">
    <source>
        <dbReference type="EMBL" id="TKR80898.1"/>
    </source>
</evidence>
<dbReference type="AlphaFoldDB" id="A0A4U5NDH5"/>
<dbReference type="SUPFAM" id="SSF54913">
    <property type="entry name" value="GlnB-like"/>
    <property type="match status" value="1"/>
</dbReference>
<sequence length="94" mass="10242">MRFSRQMRRPAAVFADFTLLLFSALLVRSSPEESAMTASLARVVYVTAPTELVARNISKSIIQSRLAACVNIVPGITSMFTTNGTTKSKKAAKF</sequence>
<comment type="similarity">
    <text evidence="1">Belongs to the CutA family.</text>
</comment>
<dbReference type="GO" id="GO:0010038">
    <property type="term" value="P:response to metal ion"/>
    <property type="evidence" value="ECO:0007669"/>
    <property type="project" value="InterPro"/>
</dbReference>
<dbReference type="EMBL" id="AZBU02000004">
    <property type="protein sequence ID" value="TKR80898.1"/>
    <property type="molecule type" value="Genomic_DNA"/>
</dbReference>
<dbReference type="Pfam" id="PF03091">
    <property type="entry name" value="CutA1"/>
    <property type="match status" value="1"/>
</dbReference>
<evidence type="ECO:0000256" key="2">
    <source>
        <dbReference type="SAM" id="SignalP"/>
    </source>
</evidence>
<evidence type="ECO:0000313" key="4">
    <source>
        <dbReference type="Proteomes" id="UP000298663"/>
    </source>
</evidence>
<accession>A0A4U5NDH5</accession>
<keyword evidence="2" id="KW-0732">Signal</keyword>
<dbReference type="Gene3D" id="3.30.70.120">
    <property type="match status" value="1"/>
</dbReference>
<dbReference type="InterPro" id="IPR011322">
    <property type="entry name" value="N-reg_PII-like_a/b"/>
</dbReference>
<reference evidence="3 4" key="1">
    <citation type="journal article" date="2015" name="Genome Biol.">
        <title>Comparative genomics of Steinernema reveals deeply conserved gene regulatory networks.</title>
        <authorList>
            <person name="Dillman A.R."/>
            <person name="Macchietto M."/>
            <person name="Porter C.F."/>
            <person name="Rogers A."/>
            <person name="Williams B."/>
            <person name="Antoshechkin I."/>
            <person name="Lee M.M."/>
            <person name="Goodwin Z."/>
            <person name="Lu X."/>
            <person name="Lewis E.E."/>
            <person name="Goodrich-Blair H."/>
            <person name="Stock S.P."/>
            <person name="Adams B.J."/>
            <person name="Sternberg P.W."/>
            <person name="Mortazavi A."/>
        </authorList>
    </citation>
    <scope>NUCLEOTIDE SEQUENCE [LARGE SCALE GENOMIC DNA]</scope>
    <source>
        <strain evidence="3 4">ALL</strain>
    </source>
</reference>